<feature type="domain" description="DUF1638" evidence="1">
    <location>
        <begin position="25"/>
        <end position="175"/>
    </location>
</feature>
<evidence type="ECO:0000313" key="2">
    <source>
        <dbReference type="EMBL" id="AFV13078.1"/>
    </source>
</evidence>
<evidence type="ECO:0000313" key="3">
    <source>
        <dbReference type="Proteomes" id="UP000000467"/>
    </source>
</evidence>
<gene>
    <name evidence="2" type="ordered locus">Tph_c29160</name>
</gene>
<organism evidence="2 3">
    <name type="scientific">Thermacetogenium phaeum (strain ATCC BAA-254 / DSM 26808 / PB)</name>
    <dbReference type="NCBI Taxonomy" id="1089553"/>
    <lineage>
        <taxon>Bacteria</taxon>
        <taxon>Bacillati</taxon>
        <taxon>Bacillota</taxon>
        <taxon>Clostridia</taxon>
        <taxon>Thermoanaerobacterales</taxon>
        <taxon>Thermoanaerobacteraceae</taxon>
        <taxon>Thermacetogenium</taxon>
    </lineage>
</organism>
<dbReference type="EMBL" id="CP003732">
    <property type="protein sequence ID" value="AFV13078.1"/>
    <property type="molecule type" value="Genomic_DNA"/>
</dbReference>
<accession>K4LJL1</accession>
<name>K4LJL1_THEPS</name>
<dbReference type="Pfam" id="PF07796">
    <property type="entry name" value="DUF1638"/>
    <property type="match status" value="1"/>
</dbReference>
<dbReference type="Proteomes" id="UP000000467">
    <property type="component" value="Chromosome"/>
</dbReference>
<keyword evidence="3" id="KW-1185">Reference proteome</keyword>
<dbReference type="HOGENOM" id="CLU_099367_0_0_9"/>
<dbReference type="KEGG" id="tpz:Tph_c29160"/>
<proteinExistence type="predicted"/>
<dbReference type="eggNOG" id="ENOG5032QZS">
    <property type="taxonomic scope" value="Bacteria"/>
</dbReference>
<dbReference type="OrthoDB" id="5430678at2"/>
<protein>
    <recommendedName>
        <fullName evidence="1">DUF1638 domain-containing protein</fullName>
    </recommendedName>
</protein>
<dbReference type="STRING" id="1089553.Tph_c29160"/>
<reference evidence="2 3" key="1">
    <citation type="journal article" date="2012" name="BMC Genomics">
        <title>Genome-guided analysis of physiological and morphological traits of the fermentative acetate oxidizer Thermacetogenium phaeum.</title>
        <authorList>
            <person name="Oehler D."/>
            <person name="Poehlein A."/>
            <person name="Leimbach A."/>
            <person name="Muller N."/>
            <person name="Daniel R."/>
            <person name="Gottschalk G."/>
            <person name="Schink B."/>
        </authorList>
    </citation>
    <scope>NUCLEOTIDE SEQUENCE [LARGE SCALE GENOMIC DNA]</scope>
    <source>
        <strain evidence="3">ATCC BAA-254 / DSM 26808 / PB</strain>
    </source>
</reference>
<dbReference type="RefSeq" id="WP_015051936.1">
    <property type="nucleotide sequence ID" value="NC_018870.1"/>
</dbReference>
<evidence type="ECO:0000259" key="1">
    <source>
        <dbReference type="Pfam" id="PF07796"/>
    </source>
</evidence>
<sequence>MIVCCGILQKEIEHLMQGREEILYLDAGQHVDPEALARSVTGALKGINGTNIPLVIGRQCAPDLEKLAGELGARVIRAGNCIEMLLGDLLAEYDAEAKTFYITGGWLENWRKIFVDGLKWDEIDARQNFGFYDRILLLDTGLTPIDDEKILEFYDYTQVPIEIRPVKLDNFRKLLEEIIDG</sequence>
<dbReference type="InterPro" id="IPR012437">
    <property type="entry name" value="DUF1638"/>
</dbReference>
<dbReference type="AlphaFoldDB" id="K4LJL1"/>